<evidence type="ECO:0000313" key="1">
    <source>
        <dbReference type="EMBL" id="KAH7994039.1"/>
    </source>
</evidence>
<evidence type="ECO:0000313" key="2">
    <source>
        <dbReference type="Proteomes" id="UP000827872"/>
    </source>
</evidence>
<proteinExistence type="predicted"/>
<name>A0ACB8ENA8_9SAUR</name>
<keyword evidence="2" id="KW-1185">Reference proteome</keyword>
<dbReference type="EMBL" id="CM037616">
    <property type="protein sequence ID" value="KAH7994039.1"/>
    <property type="molecule type" value="Genomic_DNA"/>
</dbReference>
<organism evidence="1 2">
    <name type="scientific">Sphaerodactylus townsendi</name>
    <dbReference type="NCBI Taxonomy" id="933632"/>
    <lineage>
        <taxon>Eukaryota</taxon>
        <taxon>Metazoa</taxon>
        <taxon>Chordata</taxon>
        <taxon>Craniata</taxon>
        <taxon>Vertebrata</taxon>
        <taxon>Euteleostomi</taxon>
        <taxon>Lepidosauria</taxon>
        <taxon>Squamata</taxon>
        <taxon>Bifurcata</taxon>
        <taxon>Gekkota</taxon>
        <taxon>Sphaerodactylidae</taxon>
        <taxon>Sphaerodactylus</taxon>
    </lineage>
</organism>
<comment type="caution">
    <text evidence="1">The sequence shown here is derived from an EMBL/GenBank/DDBJ whole genome shotgun (WGS) entry which is preliminary data.</text>
</comment>
<sequence>MLLRHRKTCPYYEELDMLLGTNATIRPTGIVRSHHFHMSMDTAERPSPLQMIMEEDIREDSQLSGMSGNSATLYSDDDEGGEGSTQQGASSLQAIINNAYAMLHLALATRKEFWTPRIVCKPDVPKGYVRLLPFSLTAGSHGCSTQLVQSPERGALLKKRSLRRVVELSKIGERMLDTTKGILDTAQSEINILNRHMSTIATAVLGTTAAIESLVQIFHQKTTMTGQMSTSSSVACSDRESGGVGGGIPLRRLRELLAKKKARQPHRGNRRGAEKRTKKPTKVLDP</sequence>
<dbReference type="Proteomes" id="UP000827872">
    <property type="component" value="Linkage Group LG03"/>
</dbReference>
<reference evidence="1" key="1">
    <citation type="submission" date="2021-08" db="EMBL/GenBank/DDBJ databases">
        <title>The first chromosome-level gecko genome reveals the dynamic sex chromosomes of Neotropical dwarf geckos (Sphaerodactylidae: Sphaerodactylus).</title>
        <authorList>
            <person name="Pinto B.J."/>
            <person name="Keating S.E."/>
            <person name="Gamble T."/>
        </authorList>
    </citation>
    <scope>NUCLEOTIDE SEQUENCE</scope>
    <source>
        <strain evidence="1">TG3544</strain>
    </source>
</reference>
<protein>
    <submittedName>
        <fullName evidence="1">Uncharacterized protein</fullName>
    </submittedName>
</protein>
<gene>
    <name evidence="1" type="ORF">K3G42_033034</name>
</gene>
<accession>A0ACB8ENA8</accession>